<evidence type="ECO:0000256" key="2">
    <source>
        <dbReference type="ARBA" id="ARBA00022803"/>
    </source>
</evidence>
<accession>A0A1D8TZL3</accession>
<dbReference type="AlphaFoldDB" id="A0A1D8TZL3"/>
<dbReference type="InterPro" id="IPR027417">
    <property type="entry name" value="P-loop_NTPase"/>
</dbReference>
<keyword evidence="1" id="KW-0677">Repeat</keyword>
<dbReference type="OrthoDB" id="433942at2"/>
<dbReference type="Gene3D" id="2.160.20.80">
    <property type="entry name" value="E3 ubiquitin-protein ligase SopA"/>
    <property type="match status" value="1"/>
</dbReference>
<dbReference type="InterPro" id="IPR049052">
    <property type="entry name" value="nSTAND1"/>
</dbReference>
<keyword evidence="2" id="KW-0802">TPR repeat</keyword>
<feature type="domain" description="Novel STAND NTPase 1" evidence="3">
    <location>
        <begin position="602"/>
        <end position="979"/>
    </location>
</feature>
<dbReference type="EMBL" id="CP017599">
    <property type="protein sequence ID" value="AOX03091.1"/>
    <property type="molecule type" value="Genomic_DNA"/>
</dbReference>
<gene>
    <name evidence="4" type="ORF">BJP34_29865</name>
</gene>
<dbReference type="Pfam" id="PF20703">
    <property type="entry name" value="nSTAND1"/>
    <property type="match status" value="1"/>
</dbReference>
<dbReference type="SUPFAM" id="SSF52540">
    <property type="entry name" value="P-loop containing nucleoside triphosphate hydrolases"/>
    <property type="match status" value="1"/>
</dbReference>
<dbReference type="Gene3D" id="1.25.40.10">
    <property type="entry name" value="Tetratricopeptide repeat domain"/>
    <property type="match status" value="2"/>
</dbReference>
<proteinExistence type="predicted"/>
<dbReference type="InterPro" id="IPR019734">
    <property type="entry name" value="TPR_rpt"/>
</dbReference>
<dbReference type="PANTHER" id="PTHR45641">
    <property type="entry name" value="TETRATRICOPEPTIDE REPEAT PROTEIN (AFU_ORTHOLOGUE AFUA_6G03870)"/>
    <property type="match status" value="1"/>
</dbReference>
<sequence length="1002" mass="113377">MIKSPLLDPVANHHRDTVEELAWAIAASEGQFLLMFAHCNYAKWRKRVVRRLHKISSVPIREVFLEPSACTLYTTLRQEIGEEQPAALMVFGLESVTDLDELLIATNQVREEFRKNFQFPLVLWINDEVLCKLIRITPDFHSWATTVMFEIPTSSIISNLQQKAKSLFSTVLELGASEISPNDAILGAGYSQEIKFALRDLESGNHELPPELLASLNFVWGREAYGLGKIDVAITHYQKSLEFWQQKPGKQQSKPENNGEILPGLGLPTFITSKPITPPRREREAVLLFHLGLCYCDQAKQYRPGDPSYRENWHKAKEYLEQCLVVFEQEQRPDLVAKFINQLGEILQSLEAWEDLESLAKKSLALHRSYSAPVQLAQDYGFLGTVALQKSCWQEAYTNALYANVIITKVTEEQGAAQDREDLLAYGTQGRGGSKKLSYHPASIQPQKQQQYLDYQENYALSCLNGIVKIDQDAEQITQKSPVGRYLLLLAQAQQHLGQHSKAIRHLERARELGISDEPKLYLEILETLGTLYWQQKRYQAAFTVKQERLAIAQQNGLLAFIGAGKLKSSQQNQLAQNQLAQTKSKGSATVSQAMTVSDWQHKVKELVQRIASTQHKLTVIYGQAGVGKSSLLEAGLIPALKQQPIGNRDIVPIRLKVYTDWEKELGKRILESKSESLKVEGLKVEGYKNNLGQKATLREQPANLQPANLQPANLQPANLQPANLQPANLQPADLQPANLQPATLLDQLQKNQRQNQINILIFDQFEEFFFACRKPAEQKRFFEFFRDCLNIPYLKVILCLREDYLHLLLKCARQVDLDAINNDILNKGILYYVGNFSSEEAKSIISNLTTKAKFYLEDALLDELVNDLAKNQAVGEVSPIELQIVGVQLQTEQITTLAAYRQNGSKEKLVERYLEGVVSDCGSENQNAAWKILGLLTDKNGTRPFRTKDDLGAKLQLSTDNLDFILELLVKSGLVMRLQQEPNAQYQLIYDYLVEPILRHC</sequence>
<reference evidence="5" key="1">
    <citation type="submission" date="2016-10" db="EMBL/GenBank/DDBJ databases">
        <title>Comparative genomics uncovers the prolific and rare metabolic potential of the cyanobacterial genus Moorea.</title>
        <authorList>
            <person name="Leao T."/>
            <person name="Castelao G."/>
            <person name="Korobeynikov A."/>
            <person name="Monroe E.A."/>
            <person name="Podell S."/>
            <person name="Glukhov E."/>
            <person name="Allen E."/>
            <person name="Gerwick W.H."/>
            <person name="Gerwick L."/>
        </authorList>
    </citation>
    <scope>NUCLEOTIDE SEQUENCE [LARGE SCALE GENOMIC DNA]</scope>
    <source>
        <strain evidence="5">PAL-8-15-08-1</strain>
    </source>
</reference>
<evidence type="ECO:0000259" key="3">
    <source>
        <dbReference type="Pfam" id="PF20703"/>
    </source>
</evidence>
<dbReference type="InterPro" id="IPR011990">
    <property type="entry name" value="TPR-like_helical_dom_sf"/>
</dbReference>
<dbReference type="RefSeq" id="WP_070395483.1">
    <property type="nucleotide sequence ID" value="NZ_CP017599.1"/>
</dbReference>
<dbReference type="SMART" id="SM00028">
    <property type="entry name" value="TPR"/>
    <property type="match status" value="5"/>
</dbReference>
<protein>
    <recommendedName>
        <fullName evidence="3">Novel STAND NTPase 1 domain-containing protein</fullName>
    </recommendedName>
</protein>
<dbReference type="Proteomes" id="UP000177870">
    <property type="component" value="Chromosome"/>
</dbReference>
<name>A0A1D8TZL3_9CYAN</name>
<evidence type="ECO:0000313" key="4">
    <source>
        <dbReference type="EMBL" id="AOX03091.1"/>
    </source>
</evidence>
<dbReference type="STRING" id="1458985.BJP34_29865"/>
<dbReference type="KEGG" id="mpro:BJP34_29865"/>
<dbReference type="PANTHER" id="PTHR45641:SF19">
    <property type="entry name" value="NEPHROCYSTIN-3"/>
    <property type="match status" value="1"/>
</dbReference>
<evidence type="ECO:0000256" key="1">
    <source>
        <dbReference type="ARBA" id="ARBA00022737"/>
    </source>
</evidence>
<organism evidence="4 5">
    <name type="scientific">Moorena producens PAL-8-15-08-1</name>
    <dbReference type="NCBI Taxonomy" id="1458985"/>
    <lineage>
        <taxon>Bacteria</taxon>
        <taxon>Bacillati</taxon>
        <taxon>Cyanobacteriota</taxon>
        <taxon>Cyanophyceae</taxon>
        <taxon>Coleofasciculales</taxon>
        <taxon>Coleofasciculaceae</taxon>
        <taxon>Moorena</taxon>
    </lineage>
</organism>
<dbReference type="SUPFAM" id="SSF141571">
    <property type="entry name" value="Pentapeptide repeat-like"/>
    <property type="match status" value="1"/>
</dbReference>
<dbReference type="Pfam" id="PF13424">
    <property type="entry name" value="TPR_12"/>
    <property type="match status" value="1"/>
</dbReference>
<evidence type="ECO:0000313" key="5">
    <source>
        <dbReference type="Proteomes" id="UP000177870"/>
    </source>
</evidence>
<dbReference type="SUPFAM" id="SSF48452">
    <property type="entry name" value="TPR-like"/>
    <property type="match status" value="1"/>
</dbReference>